<evidence type="ECO:0000313" key="5">
    <source>
        <dbReference type="Proteomes" id="UP000739538"/>
    </source>
</evidence>
<dbReference type="InterPro" id="IPR000033">
    <property type="entry name" value="LDLR_classB_rpt"/>
</dbReference>
<evidence type="ECO:0000256" key="2">
    <source>
        <dbReference type="SAM" id="SignalP"/>
    </source>
</evidence>
<evidence type="ECO:0000259" key="3">
    <source>
        <dbReference type="Pfam" id="PF13860"/>
    </source>
</evidence>
<evidence type="ECO:0000256" key="1">
    <source>
        <dbReference type="SAM" id="MobiDB-lite"/>
    </source>
</evidence>
<dbReference type="InterPro" id="IPR050778">
    <property type="entry name" value="Cueball_EGF_LRP_Nidogen"/>
</dbReference>
<organism evidence="4 5">
    <name type="scientific">Eiseniibacteriota bacterium</name>
    <dbReference type="NCBI Taxonomy" id="2212470"/>
    <lineage>
        <taxon>Bacteria</taxon>
        <taxon>Candidatus Eiseniibacteriota</taxon>
    </lineage>
</organism>
<feature type="domain" description="FlgD/Vpr Ig-like" evidence="3">
    <location>
        <begin position="322"/>
        <end position="370"/>
    </location>
</feature>
<proteinExistence type="predicted"/>
<dbReference type="Pfam" id="PF13860">
    <property type="entry name" value="FlgD_ig"/>
    <property type="match status" value="1"/>
</dbReference>
<feature type="region of interest" description="Disordered" evidence="1">
    <location>
        <begin position="270"/>
        <end position="291"/>
    </location>
</feature>
<feature type="signal peptide" evidence="2">
    <location>
        <begin position="1"/>
        <end position="25"/>
    </location>
</feature>
<dbReference type="SMART" id="SM00135">
    <property type="entry name" value="LY"/>
    <property type="match status" value="4"/>
</dbReference>
<feature type="chain" id="PRO_5038068497" description="FlgD/Vpr Ig-like domain-containing protein" evidence="2">
    <location>
        <begin position="26"/>
        <end position="383"/>
    </location>
</feature>
<dbReference type="PROSITE" id="PS51120">
    <property type="entry name" value="LDLRB"/>
    <property type="match status" value="2"/>
</dbReference>
<sequence length="383" mass="40384">MLDLRVLVATSCAFFVSFDATVALAGQPPSLFWSDTTIGTIERVAPDGSDRQTLLSDLDYPEGLVVDVDADRIYWVDAGSSSLYSARLDGTDAVPLLSGLSSPAGLAFDREAELFFWTNVAFGALWRANADGTGVVELASLGGHSRGVAIDPIDAKVYVSGGENTRLERMDYDGGNRELVMDGLPAPVDVALDLEAGKVYVATSEGVYRSNLSGSGFELVTPASASGLAVDPNAGRIYASDLSGIIWSANLDGSDFQVLLSSGSGRPRHLISYSPDPAGAPETPDAPETHDVGPVLSNLDVSASPNPFGAWTRLEFRAARGPVAVNIYDASGRSARTLESDDRAGTVLWDGLDERGEPLPSGAYLFRARSGDAESTGTLMRIR</sequence>
<dbReference type="PANTHER" id="PTHR46513">
    <property type="entry name" value="VITELLOGENIN RECEPTOR-LIKE PROTEIN-RELATED-RELATED"/>
    <property type="match status" value="1"/>
</dbReference>
<gene>
    <name evidence="4" type="ORF">KDA27_21635</name>
</gene>
<evidence type="ECO:0000313" key="4">
    <source>
        <dbReference type="EMBL" id="MCA9758413.1"/>
    </source>
</evidence>
<keyword evidence="2" id="KW-0732">Signal</keyword>
<accession>A0A956NFX6</accession>
<protein>
    <recommendedName>
        <fullName evidence="3">FlgD/Vpr Ig-like domain-containing protein</fullName>
    </recommendedName>
</protein>
<dbReference type="Gene3D" id="2.120.10.30">
    <property type="entry name" value="TolB, C-terminal domain"/>
    <property type="match status" value="1"/>
</dbReference>
<dbReference type="InterPro" id="IPR011042">
    <property type="entry name" value="6-blade_b-propeller_TolB-like"/>
</dbReference>
<dbReference type="InterPro" id="IPR025965">
    <property type="entry name" value="FlgD/Vpr_Ig-like"/>
</dbReference>
<reference evidence="4" key="2">
    <citation type="journal article" date="2021" name="Microbiome">
        <title>Successional dynamics and alternative stable states in a saline activated sludge microbial community over 9 years.</title>
        <authorList>
            <person name="Wang Y."/>
            <person name="Ye J."/>
            <person name="Ju F."/>
            <person name="Liu L."/>
            <person name="Boyd J.A."/>
            <person name="Deng Y."/>
            <person name="Parks D.H."/>
            <person name="Jiang X."/>
            <person name="Yin X."/>
            <person name="Woodcroft B.J."/>
            <person name="Tyson G.W."/>
            <person name="Hugenholtz P."/>
            <person name="Polz M.F."/>
            <person name="Zhang T."/>
        </authorList>
    </citation>
    <scope>NUCLEOTIDE SEQUENCE</scope>
    <source>
        <strain evidence="4">HKST-UBA02</strain>
    </source>
</reference>
<dbReference type="AlphaFoldDB" id="A0A956NFX6"/>
<dbReference type="Gene3D" id="2.60.40.4070">
    <property type="match status" value="1"/>
</dbReference>
<dbReference type="EMBL" id="JAGQHS010000170">
    <property type="protein sequence ID" value="MCA9758413.1"/>
    <property type="molecule type" value="Genomic_DNA"/>
</dbReference>
<dbReference type="SUPFAM" id="SSF63825">
    <property type="entry name" value="YWTD domain"/>
    <property type="match status" value="2"/>
</dbReference>
<dbReference type="Proteomes" id="UP000739538">
    <property type="component" value="Unassembled WGS sequence"/>
</dbReference>
<name>A0A956NFX6_UNCEI</name>
<comment type="caution">
    <text evidence="4">The sequence shown here is derived from an EMBL/GenBank/DDBJ whole genome shotgun (WGS) entry which is preliminary data.</text>
</comment>
<reference evidence="4" key="1">
    <citation type="submission" date="2020-04" db="EMBL/GenBank/DDBJ databases">
        <authorList>
            <person name="Zhang T."/>
        </authorList>
    </citation>
    <scope>NUCLEOTIDE SEQUENCE</scope>
    <source>
        <strain evidence="4">HKST-UBA02</strain>
    </source>
</reference>